<name>A0A1W6MHK5_9FLAO</name>
<sequence length="64" mass="7499">MNFGKRGILHPHYLVRAKVLFKKGLSNRVHVALTGEDFRFFCAGSLWVKKMFSLSRKKGIYEHF</sequence>
<dbReference type="AlphaFoldDB" id="A0A1W6MHK5"/>
<protein>
    <submittedName>
        <fullName evidence="1">Uncharacterized protein</fullName>
    </submittedName>
</protein>
<accession>A0A1W6MHK5</accession>
<evidence type="ECO:0000313" key="1">
    <source>
        <dbReference type="EMBL" id="ARN77075.1"/>
    </source>
</evidence>
<organism evidence="1 2">
    <name type="scientific">Nonlabens spongiae</name>
    <dbReference type="NCBI Taxonomy" id="331648"/>
    <lineage>
        <taxon>Bacteria</taxon>
        <taxon>Pseudomonadati</taxon>
        <taxon>Bacteroidota</taxon>
        <taxon>Flavobacteriia</taxon>
        <taxon>Flavobacteriales</taxon>
        <taxon>Flavobacteriaceae</taxon>
        <taxon>Nonlabens</taxon>
    </lineage>
</organism>
<dbReference type="Proteomes" id="UP000193431">
    <property type="component" value="Chromosome"/>
</dbReference>
<reference evidence="1 2" key="1">
    <citation type="submission" date="2016-11" db="EMBL/GenBank/DDBJ databases">
        <title>Trade-off between light-utilization and light-protection in marine flavobacteria.</title>
        <authorList>
            <person name="Kumagai Y."/>
        </authorList>
    </citation>
    <scope>NUCLEOTIDE SEQUENCE [LARGE SCALE GENOMIC DNA]</scope>
    <source>
        <strain evidence="1 2">JCM 13191</strain>
    </source>
</reference>
<proteinExistence type="predicted"/>
<keyword evidence="2" id="KW-1185">Reference proteome</keyword>
<evidence type="ECO:0000313" key="2">
    <source>
        <dbReference type="Proteomes" id="UP000193431"/>
    </source>
</evidence>
<gene>
    <name evidence="1" type="ORF">BST97_03145</name>
</gene>
<dbReference type="STRING" id="331648.BST97_03145"/>
<dbReference type="EMBL" id="CP019344">
    <property type="protein sequence ID" value="ARN77075.1"/>
    <property type="molecule type" value="Genomic_DNA"/>
</dbReference>